<dbReference type="Proteomes" id="UP000270924">
    <property type="component" value="Unassembled WGS sequence"/>
</dbReference>
<keyword evidence="1" id="KW-0472">Membrane</keyword>
<feature type="transmembrane region" description="Helical" evidence="1">
    <location>
        <begin position="32"/>
        <end position="51"/>
    </location>
</feature>
<dbReference type="EMBL" id="UYWW01012150">
    <property type="protein sequence ID" value="VDM18842.1"/>
    <property type="molecule type" value="Genomic_DNA"/>
</dbReference>
<gene>
    <name evidence="2" type="ORF">WBA_LOCUS10157</name>
</gene>
<dbReference type="InParanoid" id="A0A3P7G8M1"/>
<proteinExistence type="predicted"/>
<keyword evidence="3" id="KW-1185">Reference proteome</keyword>
<protein>
    <submittedName>
        <fullName evidence="2">Uncharacterized protein</fullName>
    </submittedName>
</protein>
<dbReference type="AlphaFoldDB" id="A0A3P7G8M1"/>
<sequence>MHNLAILTIMRRKCVKKLIDKLIGKSKLNNKMIILTVTTLMTSIGAYKMGLMDWMFKKDQKGKTQTHNDDK</sequence>
<evidence type="ECO:0000313" key="3">
    <source>
        <dbReference type="Proteomes" id="UP000270924"/>
    </source>
</evidence>
<evidence type="ECO:0000256" key="1">
    <source>
        <dbReference type="SAM" id="Phobius"/>
    </source>
</evidence>
<reference evidence="2 3" key="1">
    <citation type="submission" date="2018-11" db="EMBL/GenBank/DDBJ databases">
        <authorList>
            <consortium name="Pathogen Informatics"/>
        </authorList>
    </citation>
    <scope>NUCLEOTIDE SEQUENCE [LARGE SCALE GENOMIC DNA]</scope>
</reference>
<name>A0A3P7G8M1_WUCBA</name>
<evidence type="ECO:0000313" key="2">
    <source>
        <dbReference type="EMBL" id="VDM18842.1"/>
    </source>
</evidence>
<organism evidence="2 3">
    <name type="scientific">Wuchereria bancrofti</name>
    <dbReference type="NCBI Taxonomy" id="6293"/>
    <lineage>
        <taxon>Eukaryota</taxon>
        <taxon>Metazoa</taxon>
        <taxon>Ecdysozoa</taxon>
        <taxon>Nematoda</taxon>
        <taxon>Chromadorea</taxon>
        <taxon>Rhabditida</taxon>
        <taxon>Spirurina</taxon>
        <taxon>Spiruromorpha</taxon>
        <taxon>Filarioidea</taxon>
        <taxon>Onchocercidae</taxon>
        <taxon>Wuchereria</taxon>
    </lineage>
</organism>
<keyword evidence="1" id="KW-0812">Transmembrane</keyword>
<keyword evidence="1" id="KW-1133">Transmembrane helix</keyword>
<accession>A0A3P7G8M1</accession>